<name>A0A2S1YNG4_9FLAO</name>
<dbReference type="Proteomes" id="UP000245250">
    <property type="component" value="Chromosome"/>
</dbReference>
<reference evidence="1 2" key="1">
    <citation type="submission" date="2018-05" db="EMBL/GenBank/DDBJ databases">
        <title>Genome sequencing of Flavobacterium sp. HYN0056.</title>
        <authorList>
            <person name="Yi H."/>
            <person name="Baek C."/>
        </authorList>
    </citation>
    <scope>NUCLEOTIDE SEQUENCE [LARGE SCALE GENOMIC DNA]</scope>
    <source>
        <strain evidence="1 2">HYN0056</strain>
    </source>
</reference>
<dbReference type="EMBL" id="CP029255">
    <property type="protein sequence ID" value="AWK05637.1"/>
    <property type="molecule type" value="Genomic_DNA"/>
</dbReference>
<gene>
    <name evidence="1" type="ORF">HYN56_15875</name>
</gene>
<dbReference type="KEGG" id="fcr:HYN56_15875"/>
<sequence>MHKMSEERVDSEVDVLLDTEGALGHGHMAMLAGNDEKGWRFVSKEGRAVDNSADGQDGNMYIGGKSAVLDLPYPTKALVLSEHPVYDRLLTYKTTYSNAMRAINETYRSANSYYHVILANCGHAVADGLSAIGYYSGSAMEPKVRYEQILRYNNNNNNNHTPCSRTNPFVWHYGMSWS</sequence>
<organism evidence="1 2">
    <name type="scientific">Flavobacterium crocinum</name>
    <dbReference type="NCBI Taxonomy" id="2183896"/>
    <lineage>
        <taxon>Bacteria</taxon>
        <taxon>Pseudomonadati</taxon>
        <taxon>Bacteroidota</taxon>
        <taxon>Flavobacteriia</taxon>
        <taxon>Flavobacteriales</taxon>
        <taxon>Flavobacteriaceae</taxon>
        <taxon>Flavobacterium</taxon>
    </lineage>
</organism>
<evidence type="ECO:0000313" key="1">
    <source>
        <dbReference type="EMBL" id="AWK05637.1"/>
    </source>
</evidence>
<accession>A0A2S1YNG4</accession>
<proteinExistence type="predicted"/>
<evidence type="ECO:0008006" key="3">
    <source>
        <dbReference type="Google" id="ProtNLM"/>
    </source>
</evidence>
<evidence type="ECO:0000313" key="2">
    <source>
        <dbReference type="Proteomes" id="UP000245250"/>
    </source>
</evidence>
<protein>
    <recommendedName>
        <fullName evidence="3">DUF4105 domain-containing protein</fullName>
    </recommendedName>
</protein>
<dbReference type="AlphaFoldDB" id="A0A2S1YNG4"/>
<keyword evidence="2" id="KW-1185">Reference proteome</keyword>